<dbReference type="PANTHER" id="PTHR10443:SF12">
    <property type="entry name" value="DIPEPTIDASE"/>
    <property type="match status" value="1"/>
</dbReference>
<gene>
    <name evidence="1" type="ORF">GCM10010170_084220</name>
</gene>
<proteinExistence type="predicted"/>
<reference evidence="2" key="1">
    <citation type="journal article" date="2019" name="Int. J. Syst. Evol. Microbiol.">
        <title>The Global Catalogue of Microorganisms (GCM) 10K type strain sequencing project: providing services to taxonomists for standard genome sequencing and annotation.</title>
        <authorList>
            <consortium name="The Broad Institute Genomics Platform"/>
            <consortium name="The Broad Institute Genome Sequencing Center for Infectious Disease"/>
            <person name="Wu L."/>
            <person name="Ma J."/>
        </authorList>
    </citation>
    <scope>NUCLEOTIDE SEQUENCE [LARGE SCALE GENOMIC DNA]</scope>
    <source>
        <strain evidence="2">JCM 3272</strain>
    </source>
</reference>
<dbReference type="CDD" id="cd01301">
    <property type="entry name" value="rDP_like"/>
    <property type="match status" value="1"/>
</dbReference>
<dbReference type="SUPFAM" id="SSF51556">
    <property type="entry name" value="Metallo-dependent hydrolases"/>
    <property type="match status" value="1"/>
</dbReference>
<dbReference type="Gene3D" id="3.20.20.140">
    <property type="entry name" value="Metal-dependent hydrolases"/>
    <property type="match status" value="1"/>
</dbReference>
<dbReference type="EMBL" id="BAAARV010000083">
    <property type="protein sequence ID" value="GAA2378254.1"/>
    <property type="molecule type" value="Genomic_DNA"/>
</dbReference>
<protein>
    <submittedName>
        <fullName evidence="1">Dipeptidase</fullName>
    </submittedName>
</protein>
<evidence type="ECO:0000313" key="1">
    <source>
        <dbReference type="EMBL" id="GAA2378254.1"/>
    </source>
</evidence>
<accession>A0ABP5UGY8</accession>
<keyword evidence="2" id="KW-1185">Reference proteome</keyword>
<dbReference type="RefSeq" id="WP_344618239.1">
    <property type="nucleotide sequence ID" value="NZ_BAAARV010000083.1"/>
</dbReference>
<evidence type="ECO:0000313" key="2">
    <source>
        <dbReference type="Proteomes" id="UP001501444"/>
    </source>
</evidence>
<comment type="caution">
    <text evidence="1">The sequence shown here is derived from an EMBL/GenBank/DDBJ whole genome shotgun (WGS) entry which is preliminary data.</text>
</comment>
<dbReference type="InterPro" id="IPR032466">
    <property type="entry name" value="Metal_Hydrolase"/>
</dbReference>
<organism evidence="1 2">
    <name type="scientific">Dactylosporangium salmoneum</name>
    <dbReference type="NCBI Taxonomy" id="53361"/>
    <lineage>
        <taxon>Bacteria</taxon>
        <taxon>Bacillati</taxon>
        <taxon>Actinomycetota</taxon>
        <taxon>Actinomycetes</taxon>
        <taxon>Micromonosporales</taxon>
        <taxon>Micromonosporaceae</taxon>
        <taxon>Dactylosporangium</taxon>
    </lineage>
</organism>
<dbReference type="Pfam" id="PF01244">
    <property type="entry name" value="Peptidase_M19"/>
    <property type="match status" value="1"/>
</dbReference>
<dbReference type="PANTHER" id="PTHR10443">
    <property type="entry name" value="MICROSOMAL DIPEPTIDASE"/>
    <property type="match status" value="1"/>
</dbReference>
<sequence>MDVFDGHNDLPWRLRVRDPDGRLDLAADLGGTGLHTDLPRLRRGGVGAQFWSVYVPNDRPEPQAAIQVVEQVELVRRIIARYPGSLALATNAAEVERARADGRIASLLGAEGGHCLDNSLVVLRSLYKLGIRYLTLTHSRNTAWADSATDEPAHGGLTPFGEEVVRELNRLGMLADLAHVADATMHAVLDITTAPAFFSHSSARALCGHPRNVPDDVLLRVRDTEGVVMVTFVPFFLTDECRVWGDELARAEDAIALPWDSPDFLRVRQAWIEANPCPPTSVRDVADHVEHVREVAGVDAVGLGGDYDGTEVVPDGLPDVSSYPALLEELSARGWSEGDLRKLTWHNAMRVLRATCG</sequence>
<dbReference type="InterPro" id="IPR008257">
    <property type="entry name" value="Pept_M19"/>
</dbReference>
<name>A0ABP5UGY8_9ACTN</name>
<dbReference type="Proteomes" id="UP001501444">
    <property type="component" value="Unassembled WGS sequence"/>
</dbReference>
<dbReference type="PROSITE" id="PS51365">
    <property type="entry name" value="RENAL_DIPEPTIDASE_2"/>
    <property type="match status" value="1"/>
</dbReference>